<feature type="chain" id="PRO_5036881839" evidence="5">
    <location>
        <begin position="22"/>
        <end position="153"/>
    </location>
</feature>
<evidence type="ECO:0000256" key="4">
    <source>
        <dbReference type="ARBA" id="ARBA00022729"/>
    </source>
</evidence>
<dbReference type="Proteomes" id="UP000887540">
    <property type="component" value="Unplaced"/>
</dbReference>
<name>A0A914EM80_9BILA</name>
<organism evidence="6 7">
    <name type="scientific">Acrobeloides nanus</name>
    <dbReference type="NCBI Taxonomy" id="290746"/>
    <lineage>
        <taxon>Eukaryota</taxon>
        <taxon>Metazoa</taxon>
        <taxon>Ecdysozoa</taxon>
        <taxon>Nematoda</taxon>
        <taxon>Chromadorea</taxon>
        <taxon>Rhabditida</taxon>
        <taxon>Tylenchina</taxon>
        <taxon>Cephalobomorpha</taxon>
        <taxon>Cephaloboidea</taxon>
        <taxon>Cephalobidae</taxon>
        <taxon>Acrobeloides</taxon>
    </lineage>
</organism>
<proteinExistence type="inferred from homology"/>
<reference evidence="7" key="1">
    <citation type="submission" date="2022-11" db="UniProtKB">
        <authorList>
            <consortium name="WormBaseParasite"/>
        </authorList>
    </citation>
    <scope>IDENTIFICATION</scope>
</reference>
<evidence type="ECO:0000313" key="7">
    <source>
        <dbReference type="WBParaSite" id="ACRNAN_scaffold9442.g27925.t1"/>
    </source>
</evidence>
<keyword evidence="4 5" id="KW-0732">Signal</keyword>
<dbReference type="InterPro" id="IPR001534">
    <property type="entry name" value="Transthyretin-like"/>
</dbReference>
<comment type="similarity">
    <text evidence="2">Belongs to the nematode transthyretin-like family.</text>
</comment>
<dbReference type="GO" id="GO:0009986">
    <property type="term" value="C:cell surface"/>
    <property type="evidence" value="ECO:0007669"/>
    <property type="project" value="InterPro"/>
</dbReference>
<dbReference type="Gene3D" id="2.60.40.3330">
    <property type="match status" value="1"/>
</dbReference>
<dbReference type="PANTHER" id="PTHR21700">
    <property type="entry name" value="TRANSTHYRETIN-LIKE FAMILY PROTEIN-RELATED"/>
    <property type="match status" value="1"/>
</dbReference>
<dbReference type="AlphaFoldDB" id="A0A914EM80"/>
<accession>A0A914EM80</accession>
<evidence type="ECO:0000256" key="2">
    <source>
        <dbReference type="ARBA" id="ARBA00010112"/>
    </source>
</evidence>
<protein>
    <submittedName>
        <fullName evidence="7">Secreted protein</fullName>
    </submittedName>
</protein>
<evidence type="ECO:0000256" key="3">
    <source>
        <dbReference type="ARBA" id="ARBA00022525"/>
    </source>
</evidence>
<dbReference type="GO" id="GO:0005576">
    <property type="term" value="C:extracellular region"/>
    <property type="evidence" value="ECO:0007669"/>
    <property type="project" value="UniProtKB-SubCell"/>
</dbReference>
<dbReference type="InterPro" id="IPR038479">
    <property type="entry name" value="Transthyretin-like_sf"/>
</dbReference>
<dbReference type="PANTHER" id="PTHR21700:SF30">
    <property type="entry name" value="TRANSTHYRETIN-LIKE FAMILY PROTEIN"/>
    <property type="match status" value="1"/>
</dbReference>
<keyword evidence="6" id="KW-1185">Reference proteome</keyword>
<feature type="signal peptide" evidence="5">
    <location>
        <begin position="1"/>
        <end position="21"/>
    </location>
</feature>
<comment type="subcellular location">
    <subcellularLocation>
        <location evidence="1">Secreted</location>
    </subcellularLocation>
</comment>
<evidence type="ECO:0000313" key="6">
    <source>
        <dbReference type="Proteomes" id="UP000887540"/>
    </source>
</evidence>
<sequence>MSKLIRSVILFTFFLVFRINAETTIKVVGNLYCCSQNKEANLSPDLIIDENEDCYELHRTLVELWETDTFSTDDKLNSIFTHKNDSTFVLYGSEELDPVVVFYLKSYHTCQVSVDDVNRGCFRTATHDIPAQYNDGNYEFTWHVGGSDSLTCP</sequence>
<keyword evidence="3" id="KW-0964">Secreted</keyword>
<evidence type="ECO:0000256" key="5">
    <source>
        <dbReference type="SAM" id="SignalP"/>
    </source>
</evidence>
<evidence type="ECO:0000256" key="1">
    <source>
        <dbReference type="ARBA" id="ARBA00004613"/>
    </source>
</evidence>
<dbReference type="WBParaSite" id="ACRNAN_scaffold9442.g27925.t1">
    <property type="protein sequence ID" value="ACRNAN_scaffold9442.g27925.t1"/>
    <property type="gene ID" value="ACRNAN_scaffold9442.g27925"/>
</dbReference>